<comment type="caution">
    <text evidence="1">The sequence shown here is derived from an EMBL/GenBank/DDBJ whole genome shotgun (WGS) entry which is preliminary data.</text>
</comment>
<name>A0A7W7YBN9_9BACT</name>
<dbReference type="GO" id="GO:0003677">
    <property type="term" value="F:DNA binding"/>
    <property type="evidence" value="ECO:0007669"/>
    <property type="project" value="UniProtKB-KW"/>
</dbReference>
<keyword evidence="1" id="KW-0238">DNA-binding</keyword>
<accession>A0A7W7YBN9</accession>
<sequence length="83" mass="9340">MNLQIEIIRILREAVGHPLLLSVLRAQVDVRVRPRPLKAVVDDALSNLSAKGYIIESPNELDDADPYYQLDEKGEAFAAKQRL</sequence>
<dbReference type="EMBL" id="JACHIG010000005">
    <property type="protein sequence ID" value="MBB5033159.1"/>
    <property type="molecule type" value="Genomic_DNA"/>
</dbReference>
<evidence type="ECO:0000313" key="2">
    <source>
        <dbReference type="Proteomes" id="UP000590740"/>
    </source>
</evidence>
<gene>
    <name evidence="1" type="ORF">HNQ65_002742</name>
</gene>
<reference evidence="1 2" key="1">
    <citation type="submission" date="2020-08" db="EMBL/GenBank/DDBJ databases">
        <title>Genomic Encyclopedia of Type Strains, Phase IV (KMG-IV): sequencing the most valuable type-strain genomes for metagenomic binning, comparative biology and taxonomic classification.</title>
        <authorList>
            <person name="Goeker M."/>
        </authorList>
    </citation>
    <scope>NUCLEOTIDE SEQUENCE [LARGE SCALE GENOMIC DNA]</scope>
    <source>
        <strain evidence="1 2">DSM 12252</strain>
    </source>
</reference>
<dbReference type="RefSeq" id="WP_184340072.1">
    <property type="nucleotide sequence ID" value="NZ_JACHIG010000005.1"/>
</dbReference>
<proteinExistence type="predicted"/>
<protein>
    <submittedName>
        <fullName evidence="1">DNA-binding MarR family transcriptional regulator</fullName>
    </submittedName>
</protein>
<dbReference type="AlphaFoldDB" id="A0A7W7YBN9"/>
<keyword evidence="2" id="KW-1185">Reference proteome</keyword>
<organism evidence="1 2">
    <name type="scientific">Prosthecobacter vanneervenii</name>
    <dbReference type="NCBI Taxonomy" id="48466"/>
    <lineage>
        <taxon>Bacteria</taxon>
        <taxon>Pseudomonadati</taxon>
        <taxon>Verrucomicrobiota</taxon>
        <taxon>Verrucomicrobiia</taxon>
        <taxon>Verrucomicrobiales</taxon>
        <taxon>Verrucomicrobiaceae</taxon>
        <taxon>Prosthecobacter</taxon>
    </lineage>
</organism>
<evidence type="ECO:0000313" key="1">
    <source>
        <dbReference type="EMBL" id="MBB5033159.1"/>
    </source>
</evidence>
<dbReference type="Proteomes" id="UP000590740">
    <property type="component" value="Unassembled WGS sequence"/>
</dbReference>